<sequence>MLRTRLAASVLALALGATLVGGSAALPAAADPPVVQQAVLIKDKSPYTFSYYEHIDHIGQGDLVCYYGANPDGCAKYPPNRGKVRYSVKMYRLKEREKRYDYYFVDVTANTYKRKGDGDKGRMSITIDPTSKVNMTSNIYSKKTLKDDCHTYPLNIGLSMGPVGVGSTVAQFSTCDKAQLHTTRLASNAVRYDIYSLNRFRTWSVQKWVRVARGAKPSFKVTVAWRADNCTVLRRSLKAYANVKTKTKVIKISAA</sequence>
<organism evidence="2 3">
    <name type="scientific">Microlunatus panaciterrae</name>
    <dbReference type="NCBI Taxonomy" id="400768"/>
    <lineage>
        <taxon>Bacteria</taxon>
        <taxon>Bacillati</taxon>
        <taxon>Actinomycetota</taxon>
        <taxon>Actinomycetes</taxon>
        <taxon>Propionibacteriales</taxon>
        <taxon>Propionibacteriaceae</taxon>
        <taxon>Microlunatus</taxon>
    </lineage>
</organism>
<feature type="signal peptide" evidence="1">
    <location>
        <begin position="1"/>
        <end position="30"/>
    </location>
</feature>
<feature type="chain" id="PRO_5045756168" evidence="1">
    <location>
        <begin position="31"/>
        <end position="255"/>
    </location>
</feature>
<name>A0ABS2RKS4_9ACTN</name>
<evidence type="ECO:0000313" key="2">
    <source>
        <dbReference type="EMBL" id="MBM7799263.1"/>
    </source>
</evidence>
<dbReference type="RefSeq" id="WP_204917905.1">
    <property type="nucleotide sequence ID" value="NZ_BAAAQP010000001.1"/>
</dbReference>
<evidence type="ECO:0000313" key="3">
    <source>
        <dbReference type="Proteomes" id="UP000704762"/>
    </source>
</evidence>
<keyword evidence="1" id="KW-0732">Signal</keyword>
<gene>
    <name evidence="2" type="ORF">JOE57_002184</name>
</gene>
<reference evidence="2 3" key="1">
    <citation type="submission" date="2021-01" db="EMBL/GenBank/DDBJ databases">
        <title>Sequencing the genomes of 1000 actinobacteria strains.</title>
        <authorList>
            <person name="Klenk H.-P."/>
        </authorList>
    </citation>
    <scope>NUCLEOTIDE SEQUENCE [LARGE SCALE GENOMIC DNA]</scope>
    <source>
        <strain evidence="2 3">DSM 18662</strain>
    </source>
</reference>
<keyword evidence="3" id="KW-1185">Reference proteome</keyword>
<dbReference type="EMBL" id="JAFBCF010000001">
    <property type="protein sequence ID" value="MBM7799263.1"/>
    <property type="molecule type" value="Genomic_DNA"/>
</dbReference>
<dbReference type="Proteomes" id="UP000704762">
    <property type="component" value="Unassembled WGS sequence"/>
</dbReference>
<evidence type="ECO:0000256" key="1">
    <source>
        <dbReference type="SAM" id="SignalP"/>
    </source>
</evidence>
<proteinExistence type="predicted"/>
<accession>A0ABS2RKS4</accession>
<protein>
    <submittedName>
        <fullName evidence="2">Uncharacterized protein</fullName>
    </submittedName>
</protein>
<comment type="caution">
    <text evidence="2">The sequence shown here is derived from an EMBL/GenBank/DDBJ whole genome shotgun (WGS) entry which is preliminary data.</text>
</comment>